<protein>
    <submittedName>
        <fullName evidence="2">Uncharacterized protein</fullName>
    </submittedName>
</protein>
<evidence type="ECO:0000313" key="3">
    <source>
        <dbReference type="Proteomes" id="UP000541444"/>
    </source>
</evidence>
<comment type="caution">
    <text evidence="2">The sequence shown here is derived from an EMBL/GenBank/DDBJ whole genome shotgun (WGS) entry which is preliminary data.</text>
</comment>
<evidence type="ECO:0000256" key="1">
    <source>
        <dbReference type="SAM" id="MobiDB-lite"/>
    </source>
</evidence>
<feature type="non-terminal residue" evidence="2">
    <location>
        <position position="76"/>
    </location>
</feature>
<feature type="compositionally biased region" description="Polar residues" evidence="1">
    <location>
        <begin position="21"/>
        <end position="35"/>
    </location>
</feature>
<proteinExistence type="predicted"/>
<evidence type="ECO:0000313" key="2">
    <source>
        <dbReference type="EMBL" id="KAF6148824.1"/>
    </source>
</evidence>
<dbReference type="Proteomes" id="UP000541444">
    <property type="component" value="Unassembled WGS sequence"/>
</dbReference>
<gene>
    <name evidence="2" type="ORF">GIB67_014195</name>
</gene>
<organism evidence="2 3">
    <name type="scientific">Kingdonia uniflora</name>
    <dbReference type="NCBI Taxonomy" id="39325"/>
    <lineage>
        <taxon>Eukaryota</taxon>
        <taxon>Viridiplantae</taxon>
        <taxon>Streptophyta</taxon>
        <taxon>Embryophyta</taxon>
        <taxon>Tracheophyta</taxon>
        <taxon>Spermatophyta</taxon>
        <taxon>Magnoliopsida</taxon>
        <taxon>Ranunculales</taxon>
        <taxon>Circaeasteraceae</taxon>
        <taxon>Kingdonia</taxon>
    </lineage>
</organism>
<feature type="compositionally biased region" description="Polar residues" evidence="1">
    <location>
        <begin position="43"/>
        <end position="76"/>
    </location>
</feature>
<reference evidence="2 3" key="1">
    <citation type="journal article" date="2020" name="IScience">
        <title>Genome Sequencing of the Endangered Kingdonia uniflora (Circaeasteraceae, Ranunculales) Reveals Potential Mechanisms of Evolutionary Specialization.</title>
        <authorList>
            <person name="Sun Y."/>
            <person name="Deng T."/>
            <person name="Zhang A."/>
            <person name="Moore M.J."/>
            <person name="Landis J.B."/>
            <person name="Lin N."/>
            <person name="Zhang H."/>
            <person name="Zhang X."/>
            <person name="Huang J."/>
            <person name="Zhang X."/>
            <person name="Sun H."/>
            <person name="Wang H."/>
        </authorList>
    </citation>
    <scope>NUCLEOTIDE SEQUENCE [LARGE SCALE GENOMIC DNA]</scope>
    <source>
        <strain evidence="2">TB1705</strain>
        <tissue evidence="2">Leaf</tissue>
    </source>
</reference>
<feature type="region of interest" description="Disordered" evidence="1">
    <location>
        <begin position="1"/>
        <end position="76"/>
    </location>
</feature>
<name>A0A7J7M201_9MAGN</name>
<sequence>MLRTTISVKLPKQHPNGNVLRESTSETPNQSQKGSGTPPHQPLSRTGAQTQFQQRIPTQIRNQNSTKSEFSNKTAS</sequence>
<accession>A0A7J7M201</accession>
<dbReference type="EMBL" id="JACGCM010001825">
    <property type="protein sequence ID" value="KAF6148824.1"/>
    <property type="molecule type" value="Genomic_DNA"/>
</dbReference>
<dbReference type="AlphaFoldDB" id="A0A7J7M201"/>
<keyword evidence="3" id="KW-1185">Reference proteome</keyword>